<dbReference type="AlphaFoldDB" id="A0A8X8XZI5"/>
<evidence type="ECO:0000313" key="3">
    <source>
        <dbReference type="Proteomes" id="UP000298416"/>
    </source>
</evidence>
<reference evidence="2" key="2">
    <citation type="submission" date="2020-08" db="EMBL/GenBank/DDBJ databases">
        <title>Plant Genome Project.</title>
        <authorList>
            <person name="Zhang R.-G."/>
        </authorList>
    </citation>
    <scope>NUCLEOTIDE SEQUENCE</scope>
    <source>
        <strain evidence="2">Huo1</strain>
        <tissue evidence="2">Leaf</tissue>
    </source>
</reference>
<organism evidence="2">
    <name type="scientific">Salvia splendens</name>
    <name type="common">Scarlet sage</name>
    <dbReference type="NCBI Taxonomy" id="180675"/>
    <lineage>
        <taxon>Eukaryota</taxon>
        <taxon>Viridiplantae</taxon>
        <taxon>Streptophyta</taxon>
        <taxon>Embryophyta</taxon>
        <taxon>Tracheophyta</taxon>
        <taxon>Spermatophyta</taxon>
        <taxon>Magnoliopsida</taxon>
        <taxon>eudicotyledons</taxon>
        <taxon>Gunneridae</taxon>
        <taxon>Pentapetalae</taxon>
        <taxon>asterids</taxon>
        <taxon>lamiids</taxon>
        <taxon>Lamiales</taxon>
        <taxon>Lamiaceae</taxon>
        <taxon>Nepetoideae</taxon>
        <taxon>Mentheae</taxon>
        <taxon>Salviinae</taxon>
        <taxon>Salvia</taxon>
        <taxon>Salvia subgen. Calosphace</taxon>
        <taxon>core Calosphace</taxon>
    </lineage>
</organism>
<evidence type="ECO:0000313" key="2">
    <source>
        <dbReference type="EMBL" id="KAG6423038.1"/>
    </source>
</evidence>
<evidence type="ECO:0000256" key="1">
    <source>
        <dbReference type="SAM" id="MobiDB-lite"/>
    </source>
</evidence>
<reference evidence="2" key="1">
    <citation type="submission" date="2018-01" db="EMBL/GenBank/DDBJ databases">
        <authorList>
            <person name="Mao J.F."/>
        </authorList>
    </citation>
    <scope>NUCLEOTIDE SEQUENCE</scope>
    <source>
        <strain evidence="2">Huo1</strain>
        <tissue evidence="2">Leaf</tissue>
    </source>
</reference>
<feature type="region of interest" description="Disordered" evidence="1">
    <location>
        <begin position="144"/>
        <end position="234"/>
    </location>
</feature>
<dbReference type="PANTHER" id="PTHR35719">
    <property type="entry name" value="OS01G0680600 PROTEIN"/>
    <property type="match status" value="1"/>
</dbReference>
<keyword evidence="3" id="KW-1185">Reference proteome</keyword>
<dbReference type="PANTHER" id="PTHR35719:SF2">
    <property type="entry name" value="ABC TRANSMEMBRANE TYPE-1 DOMAIN-CONTAINING PROTEIN"/>
    <property type="match status" value="1"/>
</dbReference>
<gene>
    <name evidence="2" type="ORF">SASPL_113421</name>
</gene>
<feature type="compositionally biased region" description="Basic residues" evidence="1">
    <location>
        <begin position="224"/>
        <end position="234"/>
    </location>
</feature>
<proteinExistence type="predicted"/>
<accession>A0A8X8XZI5</accession>
<dbReference type="EMBL" id="PNBA02000005">
    <property type="protein sequence ID" value="KAG6423038.1"/>
    <property type="molecule type" value="Genomic_DNA"/>
</dbReference>
<comment type="caution">
    <text evidence="2">The sequence shown here is derived from an EMBL/GenBank/DDBJ whole genome shotgun (WGS) entry which is preliminary data.</text>
</comment>
<protein>
    <submittedName>
        <fullName evidence="2">Uncharacterized protein</fullName>
    </submittedName>
</protein>
<dbReference type="OrthoDB" id="785439at2759"/>
<feature type="compositionally biased region" description="Polar residues" evidence="1">
    <location>
        <begin position="172"/>
        <end position="191"/>
    </location>
</feature>
<sequence length="234" mass="26472">MAVIEVVLHLHAPPFPSHRSSVFLHAPSSGTILHCGALSVSDHRFLLRQWPLHICQCRRWDSNAEYYAADEIEDFDEQWTAALEDYIDSIWILKVFGSYGWMLPPILLSLLLANGLKAFLLALALPIGQSTFAFAINRFQNRGTDKPKRKDKAKKRRSHFYSSKDSGLVESSEYTSSQGPQRKHNGYQSWGSKDDFTTSRKTAPDFGGWDELDSEMDYNVGGSSRRKPRKTSGS</sequence>
<feature type="compositionally biased region" description="Basic residues" evidence="1">
    <location>
        <begin position="149"/>
        <end position="159"/>
    </location>
</feature>
<dbReference type="Proteomes" id="UP000298416">
    <property type="component" value="Unassembled WGS sequence"/>
</dbReference>
<name>A0A8X8XZI5_SALSN</name>